<feature type="transmembrane region" description="Helical" evidence="2">
    <location>
        <begin position="236"/>
        <end position="262"/>
    </location>
</feature>
<feature type="transmembrane region" description="Helical" evidence="2">
    <location>
        <begin position="193"/>
        <end position="216"/>
    </location>
</feature>
<reference evidence="3 4" key="1">
    <citation type="journal article" date="2011" name="PLoS ONE">
        <title>Haloquadratum walsbyi: limited diversity in a global pond.</title>
        <authorList>
            <person name="Dyall-Smith M."/>
            <person name="Pfeiffer F."/>
            <person name="Klee K."/>
            <person name="Palm P."/>
            <person name="Gross K."/>
            <person name="Schuster S.C."/>
            <person name="Rampp M."/>
            <person name="Oesterhelt D."/>
        </authorList>
    </citation>
    <scope>NUCLEOTIDE SEQUENCE [LARGE SCALE GENOMIC DNA]</scope>
    <source>
        <strain evidence="4">DSM 16854 / JCM 12705 / C23</strain>
    </source>
</reference>
<keyword evidence="2" id="KW-1133">Transmembrane helix</keyword>
<evidence type="ECO:0000256" key="2">
    <source>
        <dbReference type="SAM" id="Phobius"/>
    </source>
</evidence>
<dbReference type="OrthoDB" id="312397at2157"/>
<dbReference type="AlphaFoldDB" id="G0LHQ1"/>
<sequence length="278" mass="30052">MTDSQLFSTAHQDDTEQSDPQPATYYHLTRAVLLREFLLFIRYPANAVGGIVVALFFFIVLFYGGQLLAGRALADSIEGIVVGYFLWTLSSGAYASISNDIGSEVQWGTLERHVTTPFGFAPVALLKGVAKLVRTFLTSAVILVGMLLVTGTKLAFPPVTVIVVAGASVASVLGLGFAAGGITVLYKRVGTWLGLLQFGFVILVSAPVFSIPWLRALPLAHGSALLQRVMVDGTRLWEFSITEISLLFAIAVVYLLGGYVVFHYSTRRARRLGVLGDY</sequence>
<feature type="transmembrane region" description="Helical" evidence="2">
    <location>
        <begin position="162"/>
        <end position="186"/>
    </location>
</feature>
<feature type="compositionally biased region" description="Polar residues" evidence="1">
    <location>
        <begin position="1"/>
        <end position="10"/>
    </location>
</feature>
<evidence type="ECO:0000256" key="1">
    <source>
        <dbReference type="SAM" id="MobiDB-lite"/>
    </source>
</evidence>
<dbReference type="PANTHER" id="PTHR43229:SF6">
    <property type="entry name" value="ABC-TYPE MULTIDRUG TRANSPORT SYSTEM, PERMEASE COMPONENT"/>
    <property type="match status" value="1"/>
</dbReference>
<evidence type="ECO:0000313" key="4">
    <source>
        <dbReference type="Proteomes" id="UP000007954"/>
    </source>
</evidence>
<dbReference type="EMBL" id="FR746099">
    <property type="protein sequence ID" value="CCC39289.1"/>
    <property type="molecule type" value="Genomic_DNA"/>
</dbReference>
<dbReference type="RefSeq" id="WP_014555184.1">
    <property type="nucleotide sequence ID" value="NC_017459.1"/>
</dbReference>
<keyword evidence="2" id="KW-0472">Membrane</keyword>
<feature type="region of interest" description="Disordered" evidence="1">
    <location>
        <begin position="1"/>
        <end position="21"/>
    </location>
</feature>
<dbReference type="KEGG" id="hwc:Hqrw_1330"/>
<proteinExistence type="predicted"/>
<feature type="transmembrane region" description="Helical" evidence="2">
    <location>
        <begin position="43"/>
        <end position="63"/>
    </location>
</feature>
<gene>
    <name evidence="3" type="ordered locus">Hqrw_1330</name>
</gene>
<dbReference type="PANTHER" id="PTHR43229">
    <property type="entry name" value="NODULATION PROTEIN J"/>
    <property type="match status" value="1"/>
</dbReference>
<feature type="transmembrane region" description="Helical" evidence="2">
    <location>
        <begin position="136"/>
        <end position="156"/>
    </location>
</feature>
<organism evidence="3 4">
    <name type="scientific">Haloquadratum walsbyi (strain DSM 16854 / JCM 12705 / C23)</name>
    <dbReference type="NCBI Taxonomy" id="768065"/>
    <lineage>
        <taxon>Archaea</taxon>
        <taxon>Methanobacteriati</taxon>
        <taxon>Methanobacteriota</taxon>
        <taxon>Stenosarchaea group</taxon>
        <taxon>Halobacteria</taxon>
        <taxon>Halobacteriales</taxon>
        <taxon>Haloferacaceae</taxon>
        <taxon>Haloquadratum</taxon>
    </lineage>
</organism>
<dbReference type="GeneID" id="12445974"/>
<dbReference type="Proteomes" id="UP000007954">
    <property type="component" value="Chromosome"/>
</dbReference>
<protein>
    <submittedName>
        <fullName evidence="3">ABC-type transport system permease protein</fullName>
    </submittedName>
</protein>
<evidence type="ECO:0000313" key="3">
    <source>
        <dbReference type="EMBL" id="CCC39289.1"/>
    </source>
</evidence>
<name>G0LHQ1_HALWC</name>
<dbReference type="InterPro" id="IPR051784">
    <property type="entry name" value="Nod_factor_ABC_transporter"/>
</dbReference>
<accession>G0LHQ1</accession>
<dbReference type="HOGENOM" id="CLU_078424_0_0_2"/>
<keyword evidence="2" id="KW-0812">Transmembrane</keyword>